<reference evidence="2" key="1">
    <citation type="submission" date="2017-03" db="EMBL/GenBank/DDBJ databases">
        <title>Phytopthora megakarya and P. palmivora, two closely related causual agents of cacao black pod achieved similar genome size and gene model numbers by different mechanisms.</title>
        <authorList>
            <person name="Ali S."/>
            <person name="Shao J."/>
            <person name="Larry D.J."/>
            <person name="Kronmiller B."/>
            <person name="Shen D."/>
            <person name="Strem M.D."/>
            <person name="Melnick R.L."/>
            <person name="Guiltinan M.J."/>
            <person name="Tyler B.M."/>
            <person name="Meinhardt L.W."/>
            <person name="Bailey B.A."/>
        </authorList>
    </citation>
    <scope>NUCLEOTIDE SEQUENCE [LARGE SCALE GENOMIC DNA]</scope>
    <source>
        <strain evidence="2">zdho120</strain>
    </source>
</reference>
<dbReference type="Proteomes" id="UP000198211">
    <property type="component" value="Unassembled WGS sequence"/>
</dbReference>
<sequence length="101" mass="11479">MPGDGDITYRDSIAESGKPSTRICTRRSNLGLTNTTKTPDQIEEGTQVWLYLDRAKEGYARKLAHMWHGPFRVTKLIGNHAARFETAGSWYRIMPIVHMSN</sequence>
<dbReference type="AlphaFoldDB" id="A0A225WYR7"/>
<dbReference type="EMBL" id="NBNE01000174">
    <property type="protein sequence ID" value="OWZ21960.1"/>
    <property type="molecule type" value="Genomic_DNA"/>
</dbReference>
<organism evidence="1 2">
    <name type="scientific">Phytophthora megakarya</name>
    <dbReference type="NCBI Taxonomy" id="4795"/>
    <lineage>
        <taxon>Eukaryota</taxon>
        <taxon>Sar</taxon>
        <taxon>Stramenopiles</taxon>
        <taxon>Oomycota</taxon>
        <taxon>Peronosporomycetes</taxon>
        <taxon>Peronosporales</taxon>
        <taxon>Peronosporaceae</taxon>
        <taxon>Phytophthora</taxon>
    </lineage>
</organism>
<evidence type="ECO:0000313" key="1">
    <source>
        <dbReference type="EMBL" id="OWZ21960.1"/>
    </source>
</evidence>
<gene>
    <name evidence="1" type="ORF">PHMEG_0003415</name>
</gene>
<protein>
    <submittedName>
        <fullName evidence="1">Uncharacterized protein</fullName>
    </submittedName>
</protein>
<keyword evidence="2" id="KW-1185">Reference proteome</keyword>
<evidence type="ECO:0000313" key="2">
    <source>
        <dbReference type="Proteomes" id="UP000198211"/>
    </source>
</evidence>
<accession>A0A225WYR7</accession>
<comment type="caution">
    <text evidence="1">The sequence shown here is derived from an EMBL/GenBank/DDBJ whole genome shotgun (WGS) entry which is preliminary data.</text>
</comment>
<name>A0A225WYR7_9STRA</name>
<proteinExistence type="predicted"/>